<accession>A0ABT7VQS8</accession>
<evidence type="ECO:0000313" key="1">
    <source>
        <dbReference type="EMBL" id="MDM8562010.1"/>
    </source>
</evidence>
<sequence length="97" mass="11227">MKIQKYSPEIEVKMRHFYNSLSEKDRRRYAAIEAEKLGYGGASYIRQLFNCDNRTILHGKQDLKLDISKENGNCSPPLDKSVKIVSNIIHEKITDVK</sequence>
<protein>
    <recommendedName>
        <fullName evidence="3">Transposase</fullName>
    </recommendedName>
</protein>
<name>A0ABT7VQS8_9GAMM</name>
<dbReference type="EMBL" id="JAUCGM010000036">
    <property type="protein sequence ID" value="MDM8562010.1"/>
    <property type="molecule type" value="Genomic_DNA"/>
</dbReference>
<comment type="caution">
    <text evidence="1">The sequence shown here is derived from an EMBL/GenBank/DDBJ whole genome shotgun (WGS) entry which is preliminary data.</text>
</comment>
<gene>
    <name evidence="1" type="ORF">QUF54_01500</name>
</gene>
<organism evidence="1 2">
    <name type="scientific">Candidatus Marithioploca araucensis</name>
    <dbReference type="NCBI Taxonomy" id="70273"/>
    <lineage>
        <taxon>Bacteria</taxon>
        <taxon>Pseudomonadati</taxon>
        <taxon>Pseudomonadota</taxon>
        <taxon>Gammaproteobacteria</taxon>
        <taxon>Thiotrichales</taxon>
        <taxon>Thiotrichaceae</taxon>
        <taxon>Candidatus Marithioploca</taxon>
    </lineage>
</organism>
<reference evidence="1" key="1">
    <citation type="submission" date="2023-06" db="EMBL/GenBank/DDBJ databases">
        <title>Uncultivated large filamentous bacteria from sulfidic sediments reveal new species and different genomic features in energy metabolism and defense.</title>
        <authorList>
            <person name="Fonseca A."/>
        </authorList>
    </citation>
    <scope>NUCLEOTIDE SEQUENCE</scope>
    <source>
        <strain evidence="1">HSG4</strain>
    </source>
</reference>
<evidence type="ECO:0000313" key="2">
    <source>
        <dbReference type="Proteomes" id="UP001171945"/>
    </source>
</evidence>
<proteinExistence type="predicted"/>
<keyword evidence="2" id="KW-1185">Reference proteome</keyword>
<evidence type="ECO:0008006" key="3">
    <source>
        <dbReference type="Google" id="ProtNLM"/>
    </source>
</evidence>
<dbReference type="Proteomes" id="UP001171945">
    <property type="component" value="Unassembled WGS sequence"/>
</dbReference>